<dbReference type="InterPro" id="IPR026870">
    <property type="entry name" value="Zinc_ribbon_dom"/>
</dbReference>
<evidence type="ECO:0000259" key="2">
    <source>
        <dbReference type="Pfam" id="PF13240"/>
    </source>
</evidence>
<dbReference type="SUPFAM" id="SSF56837">
    <property type="entry name" value="Colicin"/>
    <property type="match status" value="1"/>
</dbReference>
<keyword evidence="4" id="KW-1185">Reference proteome</keyword>
<evidence type="ECO:0000313" key="3">
    <source>
        <dbReference type="EMBL" id="BCS90107.1"/>
    </source>
</evidence>
<dbReference type="Proteomes" id="UP001053296">
    <property type="component" value="Chromosome"/>
</dbReference>
<keyword evidence="1" id="KW-1133">Transmembrane helix</keyword>
<accession>A0ABN6EXG1</accession>
<evidence type="ECO:0000256" key="1">
    <source>
        <dbReference type="SAM" id="Phobius"/>
    </source>
</evidence>
<proteinExistence type="predicted"/>
<keyword evidence="1" id="KW-0472">Membrane</keyword>
<reference evidence="3" key="1">
    <citation type="journal article" date="2022" name="Arch. Microbiol.">
        <title>Pseudodesulfovibrio sediminis sp. nov., a mesophilic and neutrophilic sulfate-reducing bacterium isolated from sediment of a brackish lake.</title>
        <authorList>
            <person name="Takahashi A."/>
            <person name="Kojima H."/>
            <person name="Watanabe M."/>
            <person name="Fukui M."/>
        </authorList>
    </citation>
    <scope>NUCLEOTIDE SEQUENCE</scope>
    <source>
        <strain evidence="3">SF6</strain>
    </source>
</reference>
<evidence type="ECO:0000313" key="4">
    <source>
        <dbReference type="Proteomes" id="UP001053296"/>
    </source>
</evidence>
<feature type="transmembrane region" description="Helical" evidence="1">
    <location>
        <begin position="64"/>
        <end position="87"/>
    </location>
</feature>
<name>A0ABN6EXG1_9BACT</name>
<keyword evidence="1" id="KW-0812">Transmembrane</keyword>
<sequence>MITCTKCGEQNSDETRFCSKCNNKLQSSRKAAPTEEARHHPLEHFQHEGVPTDSWRALMRMVEAWAYVLVLLGVGAGCAYFTTWWPMYPTVGILGLLLWFRRV</sequence>
<feature type="domain" description="Zinc-ribbon" evidence="2">
    <location>
        <begin position="4"/>
        <end position="25"/>
    </location>
</feature>
<dbReference type="Pfam" id="PF13240">
    <property type="entry name" value="Zn_Ribbon_1"/>
    <property type="match status" value="1"/>
</dbReference>
<dbReference type="EMBL" id="AP024485">
    <property type="protein sequence ID" value="BCS90107.1"/>
    <property type="molecule type" value="Genomic_DNA"/>
</dbReference>
<protein>
    <recommendedName>
        <fullName evidence="2">Zinc-ribbon domain-containing protein</fullName>
    </recommendedName>
</protein>
<gene>
    <name evidence="3" type="ORF">PSDVSF_33490</name>
</gene>
<organism evidence="3 4">
    <name type="scientific">Pseudodesulfovibrio sediminis</name>
    <dbReference type="NCBI Taxonomy" id="2810563"/>
    <lineage>
        <taxon>Bacteria</taxon>
        <taxon>Pseudomonadati</taxon>
        <taxon>Thermodesulfobacteriota</taxon>
        <taxon>Desulfovibrionia</taxon>
        <taxon>Desulfovibrionales</taxon>
        <taxon>Desulfovibrionaceae</taxon>
    </lineage>
</organism>